<sequence length="119" mass="13596">MAIRLLHKLTEGSVKTRVEQGSVSVDSVYEIVKFPKTNHEICVTYDQGVSHCNRMSSIRLTPSKLASFGRGCFIEWREKREAVLVVQRFGRREEGDLGFEVAKRARVSEAAQKREVKQK</sequence>
<protein>
    <submittedName>
        <fullName evidence="1">Uncharacterized protein</fullName>
    </submittedName>
</protein>
<dbReference type="Proteomes" id="UP000187203">
    <property type="component" value="Unassembled WGS sequence"/>
</dbReference>
<evidence type="ECO:0000313" key="1">
    <source>
        <dbReference type="EMBL" id="OMO69022.1"/>
    </source>
</evidence>
<organism evidence="1 2">
    <name type="scientific">Corchorus olitorius</name>
    <dbReference type="NCBI Taxonomy" id="93759"/>
    <lineage>
        <taxon>Eukaryota</taxon>
        <taxon>Viridiplantae</taxon>
        <taxon>Streptophyta</taxon>
        <taxon>Embryophyta</taxon>
        <taxon>Tracheophyta</taxon>
        <taxon>Spermatophyta</taxon>
        <taxon>Magnoliopsida</taxon>
        <taxon>eudicotyledons</taxon>
        <taxon>Gunneridae</taxon>
        <taxon>Pentapetalae</taxon>
        <taxon>rosids</taxon>
        <taxon>malvids</taxon>
        <taxon>Malvales</taxon>
        <taxon>Malvaceae</taxon>
        <taxon>Grewioideae</taxon>
        <taxon>Apeibeae</taxon>
        <taxon>Corchorus</taxon>
    </lineage>
</organism>
<accession>A0A1R3HFD9</accession>
<name>A0A1R3HFD9_9ROSI</name>
<keyword evidence="2" id="KW-1185">Reference proteome</keyword>
<proteinExistence type="predicted"/>
<comment type="caution">
    <text evidence="1">The sequence shown here is derived from an EMBL/GenBank/DDBJ whole genome shotgun (WGS) entry which is preliminary data.</text>
</comment>
<dbReference type="AlphaFoldDB" id="A0A1R3HFD9"/>
<evidence type="ECO:0000313" key="2">
    <source>
        <dbReference type="Proteomes" id="UP000187203"/>
    </source>
</evidence>
<gene>
    <name evidence="1" type="ORF">COLO4_29310</name>
</gene>
<reference evidence="2" key="1">
    <citation type="submission" date="2013-09" db="EMBL/GenBank/DDBJ databases">
        <title>Corchorus olitorius genome sequencing.</title>
        <authorList>
            <person name="Alam M."/>
            <person name="Haque M.S."/>
            <person name="Islam M.S."/>
            <person name="Emdad E.M."/>
            <person name="Islam M.M."/>
            <person name="Ahmed B."/>
            <person name="Halim A."/>
            <person name="Hossen Q.M.M."/>
            <person name="Hossain M.Z."/>
            <person name="Ahmed R."/>
            <person name="Khan M.M."/>
            <person name="Islam R."/>
            <person name="Rashid M.M."/>
            <person name="Khan S.A."/>
            <person name="Rahman M.S."/>
            <person name="Alam M."/>
            <person name="Yahiya A.S."/>
            <person name="Khan M.S."/>
            <person name="Azam M.S."/>
            <person name="Haque T."/>
            <person name="Lashkar M.Z.H."/>
            <person name="Akhand A.I."/>
            <person name="Morshed G."/>
            <person name="Roy S."/>
            <person name="Uddin K.S."/>
            <person name="Rabeya T."/>
            <person name="Hossain A.S."/>
            <person name="Chowdhury A."/>
            <person name="Snigdha A.R."/>
            <person name="Mortoza M.S."/>
            <person name="Matin S.A."/>
            <person name="Hoque S.M.E."/>
            <person name="Islam M.K."/>
            <person name="Roy D.K."/>
            <person name="Haider R."/>
            <person name="Moosa M.M."/>
            <person name="Elias S.M."/>
            <person name="Hasan A.M."/>
            <person name="Jahan S."/>
            <person name="Shafiuddin M."/>
            <person name="Mahmood N."/>
            <person name="Shommy N.S."/>
        </authorList>
    </citation>
    <scope>NUCLEOTIDE SEQUENCE [LARGE SCALE GENOMIC DNA]</scope>
    <source>
        <strain evidence="2">cv. O-4</strain>
    </source>
</reference>
<dbReference type="EMBL" id="AWUE01020307">
    <property type="protein sequence ID" value="OMO69022.1"/>
    <property type="molecule type" value="Genomic_DNA"/>
</dbReference>